<dbReference type="GO" id="GO:0003677">
    <property type="term" value="F:DNA binding"/>
    <property type="evidence" value="ECO:0007669"/>
    <property type="project" value="UniProtKB-KW"/>
</dbReference>
<name>B6W7Z9_9FIRM</name>
<gene>
    <name evidence="5" type="ORF">ANHYDRO_00698</name>
</gene>
<accession>B6W7Z9</accession>
<dbReference type="RefSeq" id="WP_004813324.1">
    <property type="nucleotide sequence ID" value="NZ_ABXA01000019.1"/>
</dbReference>
<keyword evidence="3" id="KW-0238">DNA-binding</keyword>
<dbReference type="PANTHER" id="PTHR30580">
    <property type="entry name" value="PRIMOSOMAL PROTEIN N"/>
    <property type="match status" value="1"/>
</dbReference>
<evidence type="ECO:0000256" key="1">
    <source>
        <dbReference type="ARBA" id="ARBA00022741"/>
    </source>
</evidence>
<keyword evidence="1" id="KW-0547">Nucleotide-binding</keyword>
<evidence type="ECO:0000256" key="2">
    <source>
        <dbReference type="ARBA" id="ARBA00022840"/>
    </source>
</evidence>
<sequence length="241" mass="28757">MYCFVILDNKSRFLDQSFTYHVPEKFENKIQKGMRVIVPFGKGNKNTIAFVYDLVENLTTEFKTKDILEIVDSKALVDEELIDLAFYMNRRYLSPLRSCVRQILPPGKIDKIKEYYYPSKNLKKDDEFYEVFKNKITKKKILNKYNIDEDLLNQYKKNGLIKTSFDINSNQKINYTYIFNLKKDYDDKKLPSNAKKQKEILDYLKYHKDVEYKELLKNTKSSKNSLDSLIEKDLLEIKKLK</sequence>
<dbReference type="GO" id="GO:0006302">
    <property type="term" value="P:double-strand break repair"/>
    <property type="evidence" value="ECO:0007669"/>
    <property type="project" value="TreeGrafter"/>
</dbReference>
<dbReference type="GO" id="GO:0006310">
    <property type="term" value="P:DNA recombination"/>
    <property type="evidence" value="ECO:0007669"/>
    <property type="project" value="TreeGrafter"/>
</dbReference>
<dbReference type="InterPro" id="IPR041222">
    <property type="entry name" value="PriA_3primeBD"/>
</dbReference>
<dbReference type="Proteomes" id="UP000005451">
    <property type="component" value="Unassembled WGS sequence"/>
</dbReference>
<protein>
    <submittedName>
        <fullName evidence="5">Primosomal protein N</fullName>
    </submittedName>
</protein>
<dbReference type="Pfam" id="PF17764">
    <property type="entry name" value="PriA_3primeBD"/>
    <property type="match status" value="1"/>
</dbReference>
<organism evidence="5 6">
    <name type="scientific">Anaerococcus hydrogenalis DSM 7454</name>
    <dbReference type="NCBI Taxonomy" id="561177"/>
    <lineage>
        <taxon>Bacteria</taxon>
        <taxon>Bacillati</taxon>
        <taxon>Bacillota</taxon>
        <taxon>Tissierellia</taxon>
        <taxon>Tissierellales</taxon>
        <taxon>Peptoniphilaceae</taxon>
        <taxon>Anaerococcus</taxon>
    </lineage>
</organism>
<evidence type="ECO:0000313" key="5">
    <source>
        <dbReference type="EMBL" id="EEB36398.1"/>
    </source>
</evidence>
<dbReference type="InterPro" id="IPR042115">
    <property type="entry name" value="PriA_3primeBD_sf"/>
</dbReference>
<dbReference type="GO" id="GO:0043138">
    <property type="term" value="F:3'-5' DNA helicase activity"/>
    <property type="evidence" value="ECO:0007669"/>
    <property type="project" value="TreeGrafter"/>
</dbReference>
<dbReference type="EMBL" id="ABXA01000019">
    <property type="protein sequence ID" value="EEB36398.1"/>
    <property type="molecule type" value="Genomic_DNA"/>
</dbReference>
<dbReference type="GO" id="GO:0005524">
    <property type="term" value="F:ATP binding"/>
    <property type="evidence" value="ECO:0007669"/>
    <property type="project" value="UniProtKB-KW"/>
</dbReference>
<dbReference type="Gene3D" id="3.40.1440.60">
    <property type="entry name" value="PriA, 3(prime) DNA-binding domain"/>
    <property type="match status" value="1"/>
</dbReference>
<evidence type="ECO:0000313" key="6">
    <source>
        <dbReference type="Proteomes" id="UP000005451"/>
    </source>
</evidence>
<keyword evidence="2" id="KW-0067">ATP-binding</keyword>
<proteinExistence type="predicted"/>
<dbReference type="eggNOG" id="COG1198">
    <property type="taxonomic scope" value="Bacteria"/>
</dbReference>
<dbReference type="AlphaFoldDB" id="B6W7Z9"/>
<dbReference type="PANTHER" id="PTHR30580:SF1">
    <property type="entry name" value="COMF OPERON PROTEIN 1"/>
    <property type="match status" value="1"/>
</dbReference>
<evidence type="ECO:0000256" key="3">
    <source>
        <dbReference type="ARBA" id="ARBA00023125"/>
    </source>
</evidence>
<dbReference type="GO" id="GO:0006270">
    <property type="term" value="P:DNA replication initiation"/>
    <property type="evidence" value="ECO:0007669"/>
    <property type="project" value="TreeGrafter"/>
</dbReference>
<evidence type="ECO:0000259" key="4">
    <source>
        <dbReference type="Pfam" id="PF17764"/>
    </source>
</evidence>
<reference evidence="5 6" key="1">
    <citation type="submission" date="2008-09" db="EMBL/GenBank/DDBJ databases">
        <authorList>
            <person name="Fulton L."/>
            <person name="Clifton S."/>
            <person name="Fulton B."/>
            <person name="Xu J."/>
            <person name="Minx P."/>
            <person name="Pepin K.H."/>
            <person name="Johnson M."/>
            <person name="Thiruvilangam P."/>
            <person name="Bhonagiri V."/>
            <person name="Nash W.E."/>
            <person name="Mardis E.R."/>
            <person name="Wilson R.K."/>
        </authorList>
    </citation>
    <scope>NUCLEOTIDE SEQUENCE [LARGE SCALE GENOMIC DNA]</scope>
    <source>
        <strain evidence="5 6">DSM 7454</strain>
    </source>
</reference>
<feature type="domain" description="Primosomal protein N' 3' DNA-binding" evidence="4">
    <location>
        <begin position="5"/>
        <end position="105"/>
    </location>
</feature>
<dbReference type="STRING" id="561177.ANHYDRO_00698"/>
<comment type="caution">
    <text evidence="5">The sequence shown here is derived from an EMBL/GenBank/DDBJ whole genome shotgun (WGS) entry which is preliminary data.</text>
</comment>
<reference evidence="5 6" key="2">
    <citation type="submission" date="2008-10" db="EMBL/GenBank/DDBJ databases">
        <title>Draft genome sequence of Anaerococcus hydrogenalis (DSM 7454).</title>
        <authorList>
            <person name="Sudarsanam P."/>
            <person name="Ley R."/>
            <person name="Guruge J."/>
            <person name="Turnbaugh P.J."/>
            <person name="Mahowald M."/>
            <person name="Liep D."/>
            <person name="Gordon J."/>
        </authorList>
    </citation>
    <scope>NUCLEOTIDE SEQUENCE [LARGE SCALE GENOMIC DNA]</scope>
    <source>
        <strain evidence="5 6">DSM 7454</strain>
    </source>
</reference>